<dbReference type="InterPro" id="IPR008258">
    <property type="entry name" value="Transglycosylase_SLT_dom_1"/>
</dbReference>
<dbReference type="Proteomes" id="UP000007882">
    <property type="component" value="Chromosome"/>
</dbReference>
<dbReference type="SUPFAM" id="SSF53955">
    <property type="entry name" value="Lysozyme-like"/>
    <property type="match status" value="1"/>
</dbReference>
<dbReference type="InterPro" id="IPR023346">
    <property type="entry name" value="Lysozyme-like_dom_sf"/>
</dbReference>
<dbReference type="eggNOG" id="COG0741">
    <property type="taxonomic scope" value="Bacteria"/>
</dbReference>
<dbReference type="STRING" id="512565.AMIS_15930"/>
<dbReference type="HOGENOM" id="CLU_1036777_0_0_11"/>
<dbReference type="KEGG" id="ams:AMIS_15930"/>
<gene>
    <name evidence="3" type="ordered locus">AMIS_15930</name>
</gene>
<protein>
    <submittedName>
        <fullName evidence="3">Putative lytic transglycosylase</fullName>
    </submittedName>
</protein>
<evidence type="ECO:0000313" key="4">
    <source>
        <dbReference type="Proteomes" id="UP000007882"/>
    </source>
</evidence>
<dbReference type="OrthoDB" id="5244690at2"/>
<dbReference type="PANTHER" id="PTHR37423:SF2">
    <property type="entry name" value="MEMBRANE-BOUND LYTIC MUREIN TRANSGLYCOSYLASE C"/>
    <property type="match status" value="1"/>
</dbReference>
<feature type="compositionally biased region" description="Polar residues" evidence="1">
    <location>
        <begin position="81"/>
        <end position="94"/>
    </location>
</feature>
<sequence length="272" mass="29231">MNALLRTRLFAGLVVLVVAGGCGLAGASEEDKAVAPIAASSSAAEVTESPSPAPEPTEDLVVEESPSPSKKPASKKPKPSRTSATPTEDPNNFQPPDCAEFEGKEVSKAKAKAALNAAAAKTYWPTSAPKLKVPADLVRAVAWHESGWTSNIVNCDGGFGLMQVMPDTESFINQRFEQSYDSHAYRQNAVIGANYLAWLTKAFGDQYFKGNYSLSAAKCKSDSSLCLLNMVIAGYNMGRGSVDEGYANKELVNPEYVSVVRHLMRDCYCDKY</sequence>
<dbReference type="CDD" id="cd00254">
    <property type="entry name" value="LT-like"/>
    <property type="match status" value="1"/>
</dbReference>
<organism evidence="3 4">
    <name type="scientific">Actinoplanes missouriensis (strain ATCC 14538 / DSM 43046 / CBS 188.64 / JCM 3121 / NBRC 102363 / NCIMB 12654 / NRRL B-3342 / UNCC 431)</name>
    <dbReference type="NCBI Taxonomy" id="512565"/>
    <lineage>
        <taxon>Bacteria</taxon>
        <taxon>Bacillati</taxon>
        <taxon>Actinomycetota</taxon>
        <taxon>Actinomycetes</taxon>
        <taxon>Micromonosporales</taxon>
        <taxon>Micromonosporaceae</taxon>
        <taxon>Actinoplanes</taxon>
    </lineage>
</organism>
<dbReference type="PATRIC" id="fig|512565.3.peg.1605"/>
<evidence type="ECO:0000256" key="1">
    <source>
        <dbReference type="SAM" id="MobiDB-lite"/>
    </source>
</evidence>
<dbReference type="PANTHER" id="PTHR37423">
    <property type="entry name" value="SOLUBLE LYTIC MUREIN TRANSGLYCOSYLASE-RELATED"/>
    <property type="match status" value="1"/>
</dbReference>
<accession>I0H1C6</accession>
<evidence type="ECO:0000259" key="2">
    <source>
        <dbReference type="Pfam" id="PF01464"/>
    </source>
</evidence>
<dbReference type="EMBL" id="AP012319">
    <property type="protein sequence ID" value="BAL86813.1"/>
    <property type="molecule type" value="Genomic_DNA"/>
</dbReference>
<proteinExistence type="predicted"/>
<dbReference type="PROSITE" id="PS51257">
    <property type="entry name" value="PROKAR_LIPOPROTEIN"/>
    <property type="match status" value="1"/>
</dbReference>
<evidence type="ECO:0000313" key="3">
    <source>
        <dbReference type="EMBL" id="BAL86813.1"/>
    </source>
</evidence>
<name>I0H1C6_ACTM4</name>
<feature type="region of interest" description="Disordered" evidence="1">
    <location>
        <begin position="35"/>
        <end position="98"/>
    </location>
</feature>
<dbReference type="AlphaFoldDB" id="I0H1C6"/>
<reference evidence="3 4" key="1">
    <citation type="submission" date="2012-02" db="EMBL/GenBank/DDBJ databases">
        <title>Complete genome sequence of Actinoplanes missouriensis 431 (= NBRC 102363).</title>
        <authorList>
            <person name="Ohnishi Y."/>
            <person name="Ishikawa J."/>
            <person name="Sekine M."/>
            <person name="Hosoyama A."/>
            <person name="Harada T."/>
            <person name="Narita H."/>
            <person name="Hata T."/>
            <person name="Konno Y."/>
            <person name="Tutikane K."/>
            <person name="Fujita N."/>
            <person name="Horinouchi S."/>
            <person name="Hayakawa M."/>
        </authorList>
    </citation>
    <scope>NUCLEOTIDE SEQUENCE [LARGE SCALE GENOMIC DNA]</scope>
    <source>
        <strain evidence="4">ATCC 14538 / DSM 43046 / CBS 188.64 / JCM 3121 / NBRC 102363 / NCIMB 12654 / NRRL B-3342 / UNCC 431</strain>
    </source>
</reference>
<dbReference type="RefSeq" id="WP_014441710.1">
    <property type="nucleotide sequence ID" value="NC_017093.1"/>
</dbReference>
<dbReference type="Pfam" id="PF01464">
    <property type="entry name" value="SLT"/>
    <property type="match status" value="1"/>
</dbReference>
<feature type="compositionally biased region" description="Low complexity" evidence="1">
    <location>
        <begin position="35"/>
        <end position="50"/>
    </location>
</feature>
<keyword evidence="4" id="KW-1185">Reference proteome</keyword>
<feature type="domain" description="Transglycosylase SLT" evidence="2">
    <location>
        <begin position="127"/>
        <end position="245"/>
    </location>
</feature>
<dbReference type="Gene3D" id="1.10.530.10">
    <property type="match status" value="1"/>
</dbReference>